<reference evidence="1" key="1">
    <citation type="journal article" date="2018" name="Nat. Plants">
        <title>Whole-genome landscape of Medicago truncatula symbiotic genes.</title>
        <authorList>
            <person name="Pecrix Y."/>
            <person name="Gamas P."/>
            <person name="Carrere S."/>
        </authorList>
    </citation>
    <scope>NUCLEOTIDE SEQUENCE</scope>
    <source>
        <tissue evidence="1">Leaves</tissue>
    </source>
</reference>
<dbReference type="EMBL" id="PSQE01000005">
    <property type="protein sequence ID" value="RHN56408.1"/>
    <property type="molecule type" value="Genomic_DNA"/>
</dbReference>
<protein>
    <submittedName>
        <fullName evidence="1">Uncharacterized protein</fullName>
    </submittedName>
</protein>
<gene>
    <name evidence="1" type="ORF">MtrunA17_Chr5g0429161</name>
</gene>
<evidence type="ECO:0000313" key="1">
    <source>
        <dbReference type="EMBL" id="RHN56408.1"/>
    </source>
</evidence>
<name>A0A396HV68_MEDTR</name>
<accession>A0A396HV68</accession>
<proteinExistence type="predicted"/>
<dbReference type="AlphaFoldDB" id="A0A396HV68"/>
<sequence length="119" mass="13289">MPKLKANAPMKSAFESLKIPSQAEGPGLPLDAPSMLHLSQCIMGGCHRTSLMIGALPKFILTEKALRITKSIMVEFALRLEQLPDRDVPAIMRLIADLTCKFFSVNLLLFLQYQITFKQ</sequence>
<organism evidence="1">
    <name type="scientific">Medicago truncatula</name>
    <name type="common">Barrel medic</name>
    <name type="synonym">Medicago tribuloides</name>
    <dbReference type="NCBI Taxonomy" id="3880"/>
    <lineage>
        <taxon>Eukaryota</taxon>
        <taxon>Viridiplantae</taxon>
        <taxon>Streptophyta</taxon>
        <taxon>Embryophyta</taxon>
        <taxon>Tracheophyta</taxon>
        <taxon>Spermatophyta</taxon>
        <taxon>Magnoliopsida</taxon>
        <taxon>eudicotyledons</taxon>
        <taxon>Gunneridae</taxon>
        <taxon>Pentapetalae</taxon>
        <taxon>rosids</taxon>
        <taxon>fabids</taxon>
        <taxon>Fabales</taxon>
        <taxon>Fabaceae</taxon>
        <taxon>Papilionoideae</taxon>
        <taxon>50 kb inversion clade</taxon>
        <taxon>NPAAA clade</taxon>
        <taxon>Hologalegina</taxon>
        <taxon>IRL clade</taxon>
        <taxon>Trifolieae</taxon>
        <taxon>Medicago</taxon>
    </lineage>
</organism>
<comment type="caution">
    <text evidence="1">The sequence shown here is derived from an EMBL/GenBank/DDBJ whole genome shotgun (WGS) entry which is preliminary data.</text>
</comment>
<dbReference type="Proteomes" id="UP000265566">
    <property type="component" value="Chromosome 5"/>
</dbReference>
<dbReference type="Gramene" id="rna31804">
    <property type="protein sequence ID" value="RHN56408.1"/>
    <property type="gene ID" value="gene31804"/>
</dbReference>